<proteinExistence type="predicted"/>
<dbReference type="InterPro" id="IPR000835">
    <property type="entry name" value="HTH_MarR-typ"/>
</dbReference>
<dbReference type="PANTHER" id="PTHR33164">
    <property type="entry name" value="TRANSCRIPTIONAL REGULATOR, MARR FAMILY"/>
    <property type="match status" value="1"/>
</dbReference>
<keyword evidence="6" id="KW-1185">Reference proteome</keyword>
<dbReference type="GO" id="GO:0003700">
    <property type="term" value="F:DNA-binding transcription factor activity"/>
    <property type="evidence" value="ECO:0007669"/>
    <property type="project" value="InterPro"/>
</dbReference>
<dbReference type="GO" id="GO:0003677">
    <property type="term" value="F:DNA binding"/>
    <property type="evidence" value="ECO:0007669"/>
    <property type="project" value="UniProtKB-KW"/>
</dbReference>
<evidence type="ECO:0000256" key="2">
    <source>
        <dbReference type="ARBA" id="ARBA00023125"/>
    </source>
</evidence>
<dbReference type="InterPro" id="IPR039422">
    <property type="entry name" value="MarR/SlyA-like"/>
</dbReference>
<dbReference type="RefSeq" id="WP_072708619.1">
    <property type="nucleotide sequence ID" value="NZ_FMJB01000064.1"/>
</dbReference>
<keyword evidence="1" id="KW-0805">Transcription regulation</keyword>
<dbReference type="InterPro" id="IPR036390">
    <property type="entry name" value="WH_DNA-bd_sf"/>
</dbReference>
<dbReference type="PROSITE" id="PS01117">
    <property type="entry name" value="HTH_MARR_1"/>
    <property type="match status" value="1"/>
</dbReference>
<evidence type="ECO:0000256" key="1">
    <source>
        <dbReference type="ARBA" id="ARBA00023015"/>
    </source>
</evidence>
<dbReference type="GO" id="GO:0006950">
    <property type="term" value="P:response to stress"/>
    <property type="evidence" value="ECO:0007669"/>
    <property type="project" value="TreeGrafter"/>
</dbReference>
<dbReference type="SMART" id="SM00347">
    <property type="entry name" value="HTH_MARR"/>
    <property type="match status" value="1"/>
</dbReference>
<feature type="domain" description="HTH marR-type" evidence="4">
    <location>
        <begin position="20"/>
        <end position="155"/>
    </location>
</feature>
<accession>A0A1M4N324</accession>
<gene>
    <name evidence="5" type="primary">petP</name>
    <name evidence="5" type="ORF">KARMA_3480</name>
</gene>
<evidence type="ECO:0000256" key="3">
    <source>
        <dbReference type="ARBA" id="ARBA00023163"/>
    </source>
</evidence>
<dbReference type="EMBL" id="FMJB01000064">
    <property type="protein sequence ID" value="SCM69243.1"/>
    <property type="molecule type" value="Genomic_DNA"/>
</dbReference>
<evidence type="ECO:0000313" key="6">
    <source>
        <dbReference type="Proteomes" id="UP000184085"/>
    </source>
</evidence>
<dbReference type="InterPro" id="IPR023187">
    <property type="entry name" value="Tscrpt_reg_MarR-type_CS"/>
</dbReference>
<keyword evidence="2" id="KW-0238">DNA-binding</keyword>
<dbReference type="Proteomes" id="UP000184085">
    <property type="component" value="Unassembled WGS sequence"/>
</dbReference>
<evidence type="ECO:0000313" key="5">
    <source>
        <dbReference type="EMBL" id="SCM69243.1"/>
    </source>
</evidence>
<protein>
    <submittedName>
        <fullName evidence="5">HTH-type transcriptional regulator PetP</fullName>
    </submittedName>
</protein>
<dbReference type="PANTHER" id="PTHR33164:SF44">
    <property type="entry name" value="TRANSCRIPTIONAL REGULATORY PROTEIN"/>
    <property type="match status" value="1"/>
</dbReference>
<dbReference type="SUPFAM" id="SSF46785">
    <property type="entry name" value="Winged helix' DNA-binding domain"/>
    <property type="match status" value="1"/>
</dbReference>
<dbReference type="PROSITE" id="PS50995">
    <property type="entry name" value="HTH_MARR_2"/>
    <property type="match status" value="1"/>
</dbReference>
<keyword evidence="3" id="KW-0804">Transcription</keyword>
<dbReference type="Pfam" id="PF12802">
    <property type="entry name" value="MarR_2"/>
    <property type="match status" value="1"/>
</dbReference>
<dbReference type="AlphaFoldDB" id="A0A1M4N324"/>
<sequence>MEERGHPGLHSGESLLFLTDEQLRKGIEAMFFAYRGFTADPDRILSGMEYGRAHHRAIHFINRSPGTTVNNLLNTLGVTKQSLNRVLRTLIADGLVESRVGEKDKRERHLYLTPEGEGLEQRLSDAQRARMRAAYRAAGPEAVAGFRTVLEAMMDPDMRRQYLSLREENS</sequence>
<dbReference type="InterPro" id="IPR036388">
    <property type="entry name" value="WH-like_DNA-bd_sf"/>
</dbReference>
<organism evidence="5 6">
    <name type="scientific">Donghicola eburneus</name>
    <dbReference type="NCBI Taxonomy" id="393278"/>
    <lineage>
        <taxon>Bacteria</taxon>
        <taxon>Pseudomonadati</taxon>
        <taxon>Pseudomonadota</taxon>
        <taxon>Alphaproteobacteria</taxon>
        <taxon>Rhodobacterales</taxon>
        <taxon>Roseobacteraceae</taxon>
        <taxon>Donghicola</taxon>
    </lineage>
</organism>
<reference evidence="6" key="1">
    <citation type="submission" date="2016-09" db="EMBL/GenBank/DDBJ databases">
        <authorList>
            <person name="Wibberg D."/>
        </authorList>
    </citation>
    <scope>NUCLEOTIDE SEQUENCE [LARGE SCALE GENOMIC DNA]</scope>
</reference>
<evidence type="ECO:0000259" key="4">
    <source>
        <dbReference type="PROSITE" id="PS50995"/>
    </source>
</evidence>
<name>A0A1M4N324_9RHOB</name>
<dbReference type="Gene3D" id="1.10.10.10">
    <property type="entry name" value="Winged helix-like DNA-binding domain superfamily/Winged helix DNA-binding domain"/>
    <property type="match status" value="1"/>
</dbReference>